<dbReference type="Proteomes" id="UP000661077">
    <property type="component" value="Unassembled WGS sequence"/>
</dbReference>
<dbReference type="Gene3D" id="1.20.1560.10">
    <property type="entry name" value="ABC transporter type 1, transmembrane domain"/>
    <property type="match status" value="1"/>
</dbReference>
<comment type="subcellular location">
    <subcellularLocation>
        <location evidence="1">Cell membrane</location>
        <topology evidence="1">Multi-pass membrane protein</topology>
    </subcellularLocation>
</comment>
<dbReference type="InterPro" id="IPR003439">
    <property type="entry name" value="ABC_transporter-like_ATP-bd"/>
</dbReference>
<dbReference type="Gene3D" id="3.40.50.300">
    <property type="entry name" value="P-loop containing nucleotide triphosphate hydrolases"/>
    <property type="match status" value="1"/>
</dbReference>
<feature type="transmembrane region" description="Helical" evidence="7">
    <location>
        <begin position="41"/>
        <end position="62"/>
    </location>
</feature>
<dbReference type="PANTHER" id="PTHR24221:SF632">
    <property type="entry name" value="ATP-DEPENDENT LIPID A-CORE FLIPPASE"/>
    <property type="match status" value="1"/>
</dbReference>
<dbReference type="Pfam" id="PF00005">
    <property type="entry name" value="ABC_tran"/>
    <property type="match status" value="1"/>
</dbReference>
<evidence type="ECO:0000259" key="8">
    <source>
        <dbReference type="PROSITE" id="PS50893"/>
    </source>
</evidence>
<reference evidence="10 11" key="1">
    <citation type="journal article" date="2021" name="Int. J. Syst. Evol. Microbiol.">
        <title>Steroidobacter gossypii sp. nov., isolated from soil of cotton cropping field.</title>
        <authorList>
            <person name="Huang R."/>
            <person name="Yang S."/>
            <person name="Zhen C."/>
            <person name="Liu W."/>
        </authorList>
    </citation>
    <scope>NUCLEOTIDE SEQUENCE [LARGE SCALE GENOMIC DNA]</scope>
    <source>
        <strain evidence="10 11">S1-65</strain>
    </source>
</reference>
<feature type="transmembrane region" description="Helical" evidence="7">
    <location>
        <begin position="272"/>
        <end position="291"/>
    </location>
</feature>
<dbReference type="InterPro" id="IPR017871">
    <property type="entry name" value="ABC_transporter-like_CS"/>
</dbReference>
<dbReference type="InterPro" id="IPR027417">
    <property type="entry name" value="P-loop_NTPase"/>
</dbReference>
<name>A0ABS1WQ86_9GAMM</name>
<dbReference type="SMART" id="SM00382">
    <property type="entry name" value="AAA"/>
    <property type="match status" value="1"/>
</dbReference>
<organism evidence="10 11">
    <name type="scientific">Steroidobacter gossypii</name>
    <dbReference type="NCBI Taxonomy" id="2805490"/>
    <lineage>
        <taxon>Bacteria</taxon>
        <taxon>Pseudomonadati</taxon>
        <taxon>Pseudomonadota</taxon>
        <taxon>Gammaproteobacteria</taxon>
        <taxon>Steroidobacterales</taxon>
        <taxon>Steroidobacteraceae</taxon>
        <taxon>Steroidobacter</taxon>
    </lineage>
</organism>
<evidence type="ECO:0000313" key="11">
    <source>
        <dbReference type="Proteomes" id="UP000661077"/>
    </source>
</evidence>
<feature type="transmembrane region" description="Helical" evidence="7">
    <location>
        <begin position="161"/>
        <end position="181"/>
    </location>
</feature>
<dbReference type="PROSITE" id="PS50893">
    <property type="entry name" value="ABC_TRANSPORTER_2"/>
    <property type="match status" value="1"/>
</dbReference>
<feature type="transmembrane region" description="Helical" evidence="7">
    <location>
        <begin position="187"/>
        <end position="205"/>
    </location>
</feature>
<dbReference type="GO" id="GO:0005524">
    <property type="term" value="F:ATP binding"/>
    <property type="evidence" value="ECO:0007669"/>
    <property type="project" value="UniProtKB-KW"/>
</dbReference>
<protein>
    <submittedName>
        <fullName evidence="10">ABC transporter ATP-binding protein</fullName>
    </submittedName>
</protein>
<accession>A0ABS1WQ86</accession>
<keyword evidence="4 10" id="KW-0067">ATP-binding</keyword>
<comment type="caution">
    <text evidence="10">The sequence shown here is derived from an EMBL/GenBank/DDBJ whole genome shotgun (WGS) entry which is preliminary data.</text>
</comment>
<keyword evidence="3" id="KW-0547">Nucleotide-binding</keyword>
<feature type="domain" description="ABC transporter" evidence="8">
    <location>
        <begin position="363"/>
        <end position="597"/>
    </location>
</feature>
<gene>
    <name evidence="10" type="ORF">JM946_00155</name>
</gene>
<dbReference type="PANTHER" id="PTHR24221">
    <property type="entry name" value="ATP-BINDING CASSETTE SUB-FAMILY B"/>
    <property type="match status" value="1"/>
</dbReference>
<sequence length="613" mass="68366">MHSTHQPREVAQALDTTGAEFRRPPQLATPRAFILHYIRAWPWHFAALSTMVVLAATSAVGIQYEMKLLVDAMARVPQQVNSAWIALAVFIALVAFESIMWRLSGWLACRTTIGVGVQIRLDLFDYLSHQSMRYFADNLAGSLGHRITGTAGNFGALTNTMIWRIGPPVVDFLGALVIFWLVDWRMAVIMGAYVVVVTSGLIVLGERGRPLHSTYAAKSNVVGGEIIDVISNMWAVKAFSAREREWRRLREHFEAEAGAQRTSWMYTEKVRVLYDVVLWFMAAGMLAWALYQWTRRTITPGDVVVVSALTFRILHGSRDAALALVDLVQQFGYIDDTLHVIGKVPTVVDSNEAHDMERRRGSIEFRNVSFHYDRRGQTLRDFSLYVPPGQKLGVAGPSGAGKSTLISLMQRLYDVQDGAVLIDGEPVERIKQDSLRASLSVVPQEISLFHRTVMENIRFGRPEATDQEVFEAASAACCDEFARRLPDGYDTIVGERGVKLSGGQRQRIGIARAFLKNAPILIMDEATSALDTESEMRIQRNLIEKLQGRTVIAVAHRLSTLVGFDRIIVIVDGAIVEEGTAAELRARNGVFEKLWRLQTEGLAITGSSQRRRA</sequence>
<dbReference type="Pfam" id="PF00664">
    <property type="entry name" value="ABC_membrane"/>
    <property type="match status" value="1"/>
</dbReference>
<evidence type="ECO:0000256" key="6">
    <source>
        <dbReference type="ARBA" id="ARBA00023136"/>
    </source>
</evidence>
<dbReference type="InterPro" id="IPR003593">
    <property type="entry name" value="AAA+_ATPase"/>
</dbReference>
<evidence type="ECO:0000259" key="9">
    <source>
        <dbReference type="PROSITE" id="PS50929"/>
    </source>
</evidence>
<dbReference type="InterPro" id="IPR039421">
    <property type="entry name" value="Type_1_exporter"/>
</dbReference>
<keyword evidence="11" id="KW-1185">Reference proteome</keyword>
<evidence type="ECO:0000256" key="1">
    <source>
        <dbReference type="ARBA" id="ARBA00004651"/>
    </source>
</evidence>
<dbReference type="SUPFAM" id="SSF90123">
    <property type="entry name" value="ABC transporter transmembrane region"/>
    <property type="match status" value="1"/>
</dbReference>
<keyword evidence="6 7" id="KW-0472">Membrane</keyword>
<keyword evidence="2 7" id="KW-0812">Transmembrane</keyword>
<evidence type="ECO:0000313" key="10">
    <source>
        <dbReference type="EMBL" id="MBM0103131.1"/>
    </source>
</evidence>
<feature type="domain" description="ABC transmembrane type-1" evidence="9">
    <location>
        <begin position="51"/>
        <end position="329"/>
    </location>
</feature>
<dbReference type="InterPro" id="IPR011527">
    <property type="entry name" value="ABC1_TM_dom"/>
</dbReference>
<keyword evidence="5 7" id="KW-1133">Transmembrane helix</keyword>
<dbReference type="PROSITE" id="PS50929">
    <property type="entry name" value="ABC_TM1F"/>
    <property type="match status" value="1"/>
</dbReference>
<dbReference type="InterPro" id="IPR036640">
    <property type="entry name" value="ABC1_TM_sf"/>
</dbReference>
<evidence type="ECO:0000256" key="2">
    <source>
        <dbReference type="ARBA" id="ARBA00022692"/>
    </source>
</evidence>
<feature type="transmembrane region" description="Helical" evidence="7">
    <location>
        <begin position="82"/>
        <end position="101"/>
    </location>
</feature>
<dbReference type="EMBL" id="JAEVLS010000001">
    <property type="protein sequence ID" value="MBM0103131.1"/>
    <property type="molecule type" value="Genomic_DNA"/>
</dbReference>
<evidence type="ECO:0000256" key="7">
    <source>
        <dbReference type="SAM" id="Phobius"/>
    </source>
</evidence>
<dbReference type="PROSITE" id="PS00211">
    <property type="entry name" value="ABC_TRANSPORTER_1"/>
    <property type="match status" value="1"/>
</dbReference>
<evidence type="ECO:0000256" key="3">
    <source>
        <dbReference type="ARBA" id="ARBA00022741"/>
    </source>
</evidence>
<evidence type="ECO:0000256" key="4">
    <source>
        <dbReference type="ARBA" id="ARBA00022840"/>
    </source>
</evidence>
<dbReference type="SUPFAM" id="SSF52540">
    <property type="entry name" value="P-loop containing nucleoside triphosphate hydrolases"/>
    <property type="match status" value="1"/>
</dbReference>
<proteinExistence type="predicted"/>
<evidence type="ECO:0000256" key="5">
    <source>
        <dbReference type="ARBA" id="ARBA00022989"/>
    </source>
</evidence>